<gene>
    <name evidence="1" type="ORF">NCTC204_06782</name>
</gene>
<proteinExistence type="predicted"/>
<protein>
    <submittedName>
        <fullName evidence="1">Filamentous hemagglutinin</fullName>
    </submittedName>
</protein>
<dbReference type="AlphaFoldDB" id="A0A378BK03"/>
<reference evidence="1 2" key="1">
    <citation type="submission" date="2018-06" db="EMBL/GenBank/DDBJ databases">
        <authorList>
            <consortium name="Pathogen Informatics"/>
            <person name="Doyle S."/>
        </authorList>
    </citation>
    <scope>NUCLEOTIDE SEQUENCE [LARGE SCALE GENOMIC DNA]</scope>
    <source>
        <strain evidence="1 2">NCTC204</strain>
    </source>
</reference>
<organism evidence="1 2">
    <name type="scientific">Klebsiella pneumoniae</name>
    <dbReference type="NCBI Taxonomy" id="573"/>
    <lineage>
        <taxon>Bacteria</taxon>
        <taxon>Pseudomonadati</taxon>
        <taxon>Pseudomonadota</taxon>
        <taxon>Gammaproteobacteria</taxon>
        <taxon>Enterobacterales</taxon>
        <taxon>Enterobacteriaceae</taxon>
        <taxon>Klebsiella/Raoultella group</taxon>
        <taxon>Klebsiella</taxon>
        <taxon>Klebsiella pneumoniae complex</taxon>
    </lineage>
</organism>
<sequence>MVVKVAGILGLAKCGVGTLTADKLVLNSSQKYVSDMGGKQYFKSTEVKHGEIRQTTMREASRIVFRTLRARRADAGTDRGHIFGQRGSTSGVYTAR</sequence>
<evidence type="ECO:0000313" key="1">
    <source>
        <dbReference type="EMBL" id="STV43729.1"/>
    </source>
</evidence>
<dbReference type="Proteomes" id="UP000255192">
    <property type="component" value="Unassembled WGS sequence"/>
</dbReference>
<evidence type="ECO:0000313" key="2">
    <source>
        <dbReference type="Proteomes" id="UP000255192"/>
    </source>
</evidence>
<accession>A0A378BK03</accession>
<dbReference type="EMBL" id="UGMD01000002">
    <property type="protein sequence ID" value="STV43729.1"/>
    <property type="molecule type" value="Genomic_DNA"/>
</dbReference>
<name>A0A378BK03_KLEPN</name>